<sequence>MDTIKRSQEAEAFLEARQHTAPEVVSACEGWTAHEVTAHLAAAAAEVSRHLEPYLQGEHVPETRSFEEREPPYRALDDSALLTRLEAEEANLRATIATVLAREPAAVIPWTGRQMPVAKFLLHLRNEFAIHRWDFIGDDDTSNQLLAQPELTEHAVGVLGEILLRRGRQHDPLPEEDFHVRLRSAATDLRVVVEAGRAHLQQTEEQAEEPYVELDAAARTLFIWGRRPGQRGRIRSHLAPEALARLQALLSGY</sequence>
<keyword evidence="3" id="KW-1185">Reference proteome</keyword>
<dbReference type="InterPro" id="IPR024344">
    <property type="entry name" value="MDMPI_metal-binding"/>
</dbReference>
<dbReference type="GO" id="GO:0046872">
    <property type="term" value="F:metal ion binding"/>
    <property type="evidence" value="ECO:0007669"/>
    <property type="project" value="InterPro"/>
</dbReference>
<accession>A0A557WWP7</accession>
<protein>
    <recommendedName>
        <fullName evidence="1">Mycothiol-dependent maleylpyruvate isomerase metal-binding domain-containing protein</fullName>
    </recommendedName>
</protein>
<dbReference type="OrthoDB" id="4082424at2"/>
<dbReference type="InterPro" id="IPR034660">
    <property type="entry name" value="DinB/YfiT-like"/>
</dbReference>
<dbReference type="EMBL" id="VMQU01000215">
    <property type="protein sequence ID" value="TVS77670.1"/>
    <property type="molecule type" value="Genomic_DNA"/>
</dbReference>
<dbReference type="RefSeq" id="WP_144957098.1">
    <property type="nucleotide sequence ID" value="NZ_VMQU01000215.1"/>
</dbReference>
<reference evidence="2 3" key="1">
    <citation type="submission" date="2019-07" db="EMBL/GenBank/DDBJ databases">
        <title>New Mycobacterium species.</title>
        <authorList>
            <person name="Tortoli E."/>
            <person name="Ghielmetti G."/>
            <person name="Friedel U."/>
            <person name="Trovato A."/>
        </authorList>
    </citation>
    <scope>NUCLEOTIDE SEQUENCE [LARGE SCALE GENOMIC DNA]</scope>
    <source>
        <strain evidence="2 3">16-83</strain>
    </source>
</reference>
<evidence type="ECO:0000313" key="2">
    <source>
        <dbReference type="EMBL" id="TVS77670.1"/>
    </source>
</evidence>
<dbReference type="Gene3D" id="1.20.120.450">
    <property type="entry name" value="dinb family like domain"/>
    <property type="match status" value="1"/>
</dbReference>
<dbReference type="AlphaFoldDB" id="A0A557WWP7"/>
<proteinExistence type="predicted"/>
<gene>
    <name evidence="2" type="ORF">FPZ47_26525</name>
</gene>
<dbReference type="Proteomes" id="UP000320513">
    <property type="component" value="Unassembled WGS sequence"/>
</dbReference>
<dbReference type="Pfam" id="PF11716">
    <property type="entry name" value="MDMPI_N"/>
    <property type="match status" value="1"/>
</dbReference>
<evidence type="ECO:0000313" key="3">
    <source>
        <dbReference type="Proteomes" id="UP000320513"/>
    </source>
</evidence>
<name>A0A557WWP7_9MYCO</name>
<comment type="caution">
    <text evidence="2">The sequence shown here is derived from an EMBL/GenBank/DDBJ whole genome shotgun (WGS) entry which is preliminary data.</text>
</comment>
<organism evidence="2 3">
    <name type="scientific">Mycobacterium helveticum</name>
    <dbReference type="NCBI Taxonomy" id="2592811"/>
    <lineage>
        <taxon>Bacteria</taxon>
        <taxon>Bacillati</taxon>
        <taxon>Actinomycetota</taxon>
        <taxon>Actinomycetes</taxon>
        <taxon>Mycobacteriales</taxon>
        <taxon>Mycobacteriaceae</taxon>
        <taxon>Mycobacterium</taxon>
    </lineage>
</organism>
<feature type="domain" description="Mycothiol-dependent maleylpyruvate isomerase metal-binding" evidence="1">
    <location>
        <begin position="9"/>
        <end position="134"/>
    </location>
</feature>
<evidence type="ECO:0000259" key="1">
    <source>
        <dbReference type="Pfam" id="PF11716"/>
    </source>
</evidence>
<dbReference type="SUPFAM" id="SSF109854">
    <property type="entry name" value="DinB/YfiT-like putative metalloenzymes"/>
    <property type="match status" value="1"/>
</dbReference>